<protein>
    <submittedName>
        <fullName evidence="2">DNA helicase Pif1-like protein</fullName>
    </submittedName>
</protein>
<name>A0A2U1MSH2_ARTAN</name>
<evidence type="ECO:0000256" key="1">
    <source>
        <dbReference type="SAM" id="MobiDB-lite"/>
    </source>
</evidence>
<dbReference type="OrthoDB" id="593179at2759"/>
<gene>
    <name evidence="2" type="ORF">CTI12_AA344600</name>
</gene>
<evidence type="ECO:0000313" key="3">
    <source>
        <dbReference type="Proteomes" id="UP000245207"/>
    </source>
</evidence>
<keyword evidence="2" id="KW-0347">Helicase</keyword>
<dbReference type="GO" id="GO:0004386">
    <property type="term" value="F:helicase activity"/>
    <property type="evidence" value="ECO:0007669"/>
    <property type="project" value="UniProtKB-KW"/>
</dbReference>
<dbReference type="AlphaFoldDB" id="A0A2U1MSH2"/>
<keyword evidence="2" id="KW-0378">Hydrolase</keyword>
<comment type="caution">
    <text evidence="2">The sequence shown here is derived from an EMBL/GenBank/DDBJ whole genome shotgun (WGS) entry which is preliminary data.</text>
</comment>
<dbReference type="Proteomes" id="UP000245207">
    <property type="component" value="Unassembled WGS sequence"/>
</dbReference>
<dbReference type="EMBL" id="PKPP01004477">
    <property type="protein sequence ID" value="PWA64166.1"/>
    <property type="molecule type" value="Genomic_DNA"/>
</dbReference>
<keyword evidence="2" id="KW-0547">Nucleotide-binding</keyword>
<keyword evidence="2" id="KW-0067">ATP-binding</keyword>
<organism evidence="2 3">
    <name type="scientific">Artemisia annua</name>
    <name type="common">Sweet wormwood</name>
    <dbReference type="NCBI Taxonomy" id="35608"/>
    <lineage>
        <taxon>Eukaryota</taxon>
        <taxon>Viridiplantae</taxon>
        <taxon>Streptophyta</taxon>
        <taxon>Embryophyta</taxon>
        <taxon>Tracheophyta</taxon>
        <taxon>Spermatophyta</taxon>
        <taxon>Magnoliopsida</taxon>
        <taxon>eudicotyledons</taxon>
        <taxon>Gunneridae</taxon>
        <taxon>Pentapetalae</taxon>
        <taxon>asterids</taxon>
        <taxon>campanulids</taxon>
        <taxon>Asterales</taxon>
        <taxon>Asteraceae</taxon>
        <taxon>Asteroideae</taxon>
        <taxon>Anthemideae</taxon>
        <taxon>Artemisiinae</taxon>
        <taxon>Artemisia</taxon>
    </lineage>
</organism>
<keyword evidence="3" id="KW-1185">Reference proteome</keyword>
<evidence type="ECO:0000313" key="2">
    <source>
        <dbReference type="EMBL" id="PWA64166.1"/>
    </source>
</evidence>
<feature type="region of interest" description="Disordered" evidence="1">
    <location>
        <begin position="521"/>
        <end position="572"/>
    </location>
</feature>
<sequence>MSTPSLEIYAPPTTTPTSCVHATKYSDVVCSTKRSREWPSYTVSTEMPSKIQMLDSRKRKCLDYYPYGQSDTGLSMQVTNNADLCFTTSDPYKFDGKERQCHAYYDKHVSQESNIPFPEFTRSKKRYAETALYDIQTDRPSKLQVLHYNINHNAADGIRYLLLDKKGQSCVPSIKETTTENYYNKEGTNGFRKRRGVCSRKRRRQQETECNSQHADDNTHNSPETGDCDWSCEYCNASFWYGERLKGSSTKQMPKYNRCCAGGKIHIEQEVDPPNQLFNVVGIREYQLPTSDILGAILFESGPNTRTDYDVIIHKKGEYPQRINKLHSSYMSLQFPLLFIHGQPGYNTQMELQLPPTNRRKPEVSMNMYYMSQIHERPHLYEPIKEAFQNVETRHFHEGRRVFADYTDMNYLNSMFQLIHLDCIYRVNEKIVPQFVLEFYSLLNLTTDCDGEIYVNFTIHNQMISYPLPTFGQALGVPTEGQCTFTHEWSLDALARSSHSYGKYATIPPSPEEIRTIVQNNRYQPERSVGPELRTRSRRSVGSRSFAHGTSFNSNDNDDVSHDEGTLQVSTPSPVTYVNSLPSGYPQVFQDLPPEDRNRDNFSARLTQIMNMQHQNRDESRGAWKSIGKGIHKILGKKK</sequence>
<dbReference type="PANTHER" id="PTHR45786:SF74">
    <property type="entry name" value="ATP-DEPENDENT DNA HELICASE"/>
    <property type="match status" value="1"/>
</dbReference>
<feature type="compositionally biased region" description="Basic residues" evidence="1">
    <location>
        <begin position="194"/>
        <end position="204"/>
    </location>
</feature>
<dbReference type="PANTHER" id="PTHR45786">
    <property type="entry name" value="DNA BINDING PROTEIN-LIKE"/>
    <property type="match status" value="1"/>
</dbReference>
<proteinExistence type="predicted"/>
<feature type="region of interest" description="Disordered" evidence="1">
    <location>
        <begin position="194"/>
        <end position="225"/>
    </location>
</feature>
<accession>A0A2U1MSH2</accession>
<reference evidence="2 3" key="1">
    <citation type="journal article" date="2018" name="Mol. Plant">
        <title>The genome of Artemisia annua provides insight into the evolution of Asteraceae family and artemisinin biosynthesis.</title>
        <authorList>
            <person name="Shen Q."/>
            <person name="Zhang L."/>
            <person name="Liao Z."/>
            <person name="Wang S."/>
            <person name="Yan T."/>
            <person name="Shi P."/>
            <person name="Liu M."/>
            <person name="Fu X."/>
            <person name="Pan Q."/>
            <person name="Wang Y."/>
            <person name="Lv Z."/>
            <person name="Lu X."/>
            <person name="Zhang F."/>
            <person name="Jiang W."/>
            <person name="Ma Y."/>
            <person name="Chen M."/>
            <person name="Hao X."/>
            <person name="Li L."/>
            <person name="Tang Y."/>
            <person name="Lv G."/>
            <person name="Zhou Y."/>
            <person name="Sun X."/>
            <person name="Brodelius P.E."/>
            <person name="Rose J.K.C."/>
            <person name="Tang K."/>
        </authorList>
    </citation>
    <scope>NUCLEOTIDE SEQUENCE [LARGE SCALE GENOMIC DNA]</scope>
    <source>
        <strain evidence="3">cv. Huhao1</strain>
        <tissue evidence="2">Leaf</tissue>
    </source>
</reference>